<evidence type="ECO:0000313" key="4">
    <source>
        <dbReference type="Proteomes" id="UP001197247"/>
    </source>
</evidence>
<dbReference type="Proteomes" id="UP001197247">
    <property type="component" value="Unassembled WGS sequence"/>
</dbReference>
<keyword evidence="2" id="KW-0472">Membrane</keyword>
<proteinExistence type="predicted"/>
<feature type="transmembrane region" description="Helical" evidence="2">
    <location>
        <begin position="66"/>
        <end position="87"/>
    </location>
</feature>
<comment type="caution">
    <text evidence="3">The sequence shown here is derived from an EMBL/GenBank/DDBJ whole genome shotgun (WGS) entry which is preliminary data.</text>
</comment>
<keyword evidence="2" id="KW-0812">Transmembrane</keyword>
<feature type="transmembrane region" description="Helical" evidence="2">
    <location>
        <begin position="99"/>
        <end position="119"/>
    </location>
</feature>
<feature type="transmembrane region" description="Helical" evidence="2">
    <location>
        <begin position="21"/>
        <end position="54"/>
    </location>
</feature>
<dbReference type="RefSeq" id="WP_214154628.1">
    <property type="nucleotide sequence ID" value="NZ_JAHBAY010000002.1"/>
</dbReference>
<name>A0ABS5TE06_9ACTN</name>
<keyword evidence="4" id="KW-1185">Reference proteome</keyword>
<accession>A0ABS5TE06</accession>
<dbReference type="EMBL" id="JAHBAY010000002">
    <property type="protein sequence ID" value="MBT0768328.1"/>
    <property type="molecule type" value="Genomic_DNA"/>
</dbReference>
<sequence length="524" mass="56002">MRIFGRRGRRWYRRRGRGHDGYGYDGYGSGGAVAGTVVWLVVVALVLAFCWWAFHGTFYAVLRTVWASTMWKVLILGSVGAFGLAVVGSRRRDYGGGDAWALFLVVLLLSPFLGVWGGYHRAQQLSESIEITGGAQPEYEWRTPWVVAANSVVSRAGSVVGTFDEDATTFLPATGAYVTPVRARGWIKGFNQIVVQTPGENTVGTCDFDAQVPVARGWFQYNLRRALSFVGGDLMADPQDVWAYCDGDKGVMVVPVTRYAGFPEQHPVPGGVVLFDGHSAVLHKDVKAGELPGPVYPISLAARQREASHALNGYLDRLFRRSGYETVESADGPDSGNESELLLRRTDGSGWDYVTALTPRGTSKSVVAVATIAADEVHAGDLNRLTVHKLASARQGNVTLSNAIIAAFPQLNWNANQLSLTEVVPTSNDTWTASITKSTTVTRLVEIAGDGSMCLTYLSGEQIACVDAGGGNAGTDNGDGGTGDDGDGEGTSGDLGGLSNEELAQLQRRVADEVARRLSGDAGE</sequence>
<gene>
    <name evidence="3" type="ORF">KIH74_05300</name>
</gene>
<evidence type="ECO:0000256" key="2">
    <source>
        <dbReference type="SAM" id="Phobius"/>
    </source>
</evidence>
<evidence type="ECO:0000313" key="3">
    <source>
        <dbReference type="EMBL" id="MBT0768328.1"/>
    </source>
</evidence>
<protein>
    <submittedName>
        <fullName evidence="3">Uncharacterized protein</fullName>
    </submittedName>
</protein>
<keyword evidence="2" id="KW-1133">Transmembrane helix</keyword>
<evidence type="ECO:0000256" key="1">
    <source>
        <dbReference type="SAM" id="MobiDB-lite"/>
    </source>
</evidence>
<organism evidence="3 4">
    <name type="scientific">Kineosporia corallincola</name>
    <dbReference type="NCBI Taxonomy" id="2835133"/>
    <lineage>
        <taxon>Bacteria</taxon>
        <taxon>Bacillati</taxon>
        <taxon>Actinomycetota</taxon>
        <taxon>Actinomycetes</taxon>
        <taxon>Kineosporiales</taxon>
        <taxon>Kineosporiaceae</taxon>
        <taxon>Kineosporia</taxon>
    </lineage>
</organism>
<reference evidence="3 4" key="1">
    <citation type="submission" date="2021-05" db="EMBL/GenBank/DDBJ databases">
        <title>Kineosporia and Streptomyces sp. nov. two new marine actinobacteria isolated from Coral.</title>
        <authorList>
            <person name="Buangrab K."/>
            <person name="Sutthacheep M."/>
            <person name="Yeemin T."/>
            <person name="Harunari E."/>
            <person name="Igarashi Y."/>
            <person name="Kanchanasin P."/>
            <person name="Tanasupawat S."/>
            <person name="Phongsopitanun W."/>
        </authorList>
    </citation>
    <scope>NUCLEOTIDE SEQUENCE [LARGE SCALE GENOMIC DNA]</scope>
    <source>
        <strain evidence="3 4">J2-2</strain>
    </source>
</reference>
<feature type="region of interest" description="Disordered" evidence="1">
    <location>
        <begin position="476"/>
        <end position="502"/>
    </location>
</feature>